<evidence type="ECO:0000313" key="2">
    <source>
        <dbReference type="EMBL" id="KEQ71377.1"/>
    </source>
</evidence>
<name>A0A074WNR2_9PEZI</name>
<dbReference type="HOGENOM" id="CLU_1895763_0_0_1"/>
<reference evidence="2 3" key="1">
    <citation type="journal article" date="2014" name="BMC Genomics">
        <title>Genome sequencing of four Aureobasidium pullulans varieties: biotechnological potential, stress tolerance, and description of new species.</title>
        <authorList>
            <person name="Gostin Ar C."/>
            <person name="Ohm R.A."/>
            <person name="Kogej T."/>
            <person name="Sonjak S."/>
            <person name="Turk M."/>
            <person name="Zajc J."/>
            <person name="Zalar P."/>
            <person name="Grube M."/>
            <person name="Sun H."/>
            <person name="Han J."/>
            <person name="Sharma A."/>
            <person name="Chiniquy J."/>
            <person name="Ngan C.Y."/>
            <person name="Lipzen A."/>
            <person name="Barry K."/>
            <person name="Grigoriev I.V."/>
            <person name="Gunde-Cimerman N."/>
        </authorList>
    </citation>
    <scope>NUCLEOTIDE SEQUENCE [LARGE SCALE GENOMIC DNA]</scope>
    <source>
        <strain evidence="2 3">CBS 147.97</strain>
    </source>
</reference>
<protein>
    <submittedName>
        <fullName evidence="2">Uncharacterized protein</fullName>
    </submittedName>
</protein>
<proteinExistence type="predicted"/>
<keyword evidence="3" id="KW-1185">Reference proteome</keyword>
<dbReference type="AlphaFoldDB" id="A0A074WNR2"/>
<keyword evidence="1" id="KW-0472">Membrane</keyword>
<gene>
    <name evidence="2" type="ORF">M436DRAFT_65510</name>
</gene>
<keyword evidence="1" id="KW-0812">Transmembrane</keyword>
<sequence length="134" mass="15036">MDTQDDKEDSLIHGKKTRVTENEESGIEQVVIAAVFVLTLVGGAIFWLRRRSKRTKDNQTSQIVQDRIEKDVFSAEVPELDHEETAVRELDGWHGYKSELQVNDASSGRHELPTPVKIQEIGGDGAVELEAPLR</sequence>
<dbReference type="EMBL" id="KL584714">
    <property type="protein sequence ID" value="KEQ71377.1"/>
    <property type="molecule type" value="Genomic_DNA"/>
</dbReference>
<dbReference type="Proteomes" id="UP000027730">
    <property type="component" value="Unassembled WGS sequence"/>
</dbReference>
<evidence type="ECO:0000256" key="1">
    <source>
        <dbReference type="SAM" id="Phobius"/>
    </source>
</evidence>
<organism evidence="2 3">
    <name type="scientific">Aureobasidium namibiae CBS 147.97</name>
    <dbReference type="NCBI Taxonomy" id="1043004"/>
    <lineage>
        <taxon>Eukaryota</taxon>
        <taxon>Fungi</taxon>
        <taxon>Dikarya</taxon>
        <taxon>Ascomycota</taxon>
        <taxon>Pezizomycotina</taxon>
        <taxon>Dothideomycetes</taxon>
        <taxon>Dothideomycetidae</taxon>
        <taxon>Dothideales</taxon>
        <taxon>Saccotheciaceae</taxon>
        <taxon>Aureobasidium</taxon>
    </lineage>
</organism>
<dbReference type="GeneID" id="25413876"/>
<accession>A0A074WNR2</accession>
<keyword evidence="1" id="KW-1133">Transmembrane helix</keyword>
<feature type="transmembrane region" description="Helical" evidence="1">
    <location>
        <begin position="30"/>
        <end position="48"/>
    </location>
</feature>
<dbReference type="RefSeq" id="XP_013425585.1">
    <property type="nucleotide sequence ID" value="XM_013570131.1"/>
</dbReference>
<evidence type="ECO:0000313" key="3">
    <source>
        <dbReference type="Proteomes" id="UP000027730"/>
    </source>
</evidence>